<name>A0ABQ8IWF6_DERPT</name>
<sequence>MFSISTHAYGNQVTISNTASSSSSSMAINLANSYLGKAFSSKKIKLQQKQIAKLTNQRKIT</sequence>
<proteinExistence type="predicted"/>
<reference evidence="1 2" key="1">
    <citation type="journal article" date="2018" name="J. Allergy Clin. Immunol.">
        <title>High-quality assembly of Dermatophagoides pteronyssinus genome and transcriptome reveals a wide range of novel allergens.</title>
        <authorList>
            <person name="Liu X.Y."/>
            <person name="Yang K.Y."/>
            <person name="Wang M.Q."/>
            <person name="Kwok J.S."/>
            <person name="Zeng X."/>
            <person name="Yang Z."/>
            <person name="Xiao X.J."/>
            <person name="Lau C.P."/>
            <person name="Li Y."/>
            <person name="Huang Z.M."/>
            <person name="Ba J.G."/>
            <person name="Yim A.K."/>
            <person name="Ouyang C.Y."/>
            <person name="Ngai S.M."/>
            <person name="Chan T.F."/>
            <person name="Leung E.L."/>
            <person name="Liu L."/>
            <person name="Liu Z.G."/>
            <person name="Tsui S.K."/>
        </authorList>
    </citation>
    <scope>NUCLEOTIDE SEQUENCE [LARGE SCALE GENOMIC DNA]</scope>
    <source>
        <strain evidence="1">Derp</strain>
    </source>
</reference>
<accession>A0ABQ8IWF6</accession>
<organism evidence="1 2">
    <name type="scientific">Dermatophagoides pteronyssinus</name>
    <name type="common">European house dust mite</name>
    <dbReference type="NCBI Taxonomy" id="6956"/>
    <lineage>
        <taxon>Eukaryota</taxon>
        <taxon>Metazoa</taxon>
        <taxon>Ecdysozoa</taxon>
        <taxon>Arthropoda</taxon>
        <taxon>Chelicerata</taxon>
        <taxon>Arachnida</taxon>
        <taxon>Acari</taxon>
        <taxon>Acariformes</taxon>
        <taxon>Sarcoptiformes</taxon>
        <taxon>Astigmata</taxon>
        <taxon>Psoroptidia</taxon>
        <taxon>Analgoidea</taxon>
        <taxon>Pyroglyphidae</taxon>
        <taxon>Dermatophagoidinae</taxon>
        <taxon>Dermatophagoides</taxon>
    </lineage>
</organism>
<protein>
    <submittedName>
        <fullName evidence="1">Uncharacterized protein</fullName>
    </submittedName>
</protein>
<gene>
    <name evidence="1" type="ORF">DERP_008832</name>
</gene>
<comment type="caution">
    <text evidence="1">The sequence shown here is derived from an EMBL/GenBank/DDBJ whole genome shotgun (WGS) entry which is preliminary data.</text>
</comment>
<evidence type="ECO:0000313" key="2">
    <source>
        <dbReference type="Proteomes" id="UP000887458"/>
    </source>
</evidence>
<evidence type="ECO:0000313" key="1">
    <source>
        <dbReference type="EMBL" id="KAH9414635.1"/>
    </source>
</evidence>
<dbReference type="Proteomes" id="UP000887458">
    <property type="component" value="Unassembled WGS sequence"/>
</dbReference>
<reference evidence="1 2" key="2">
    <citation type="journal article" date="2022" name="Mol. Biol. Evol.">
        <title>Comparative Genomics Reveals Insights into the Divergent Evolution of Astigmatic Mites and Household Pest Adaptations.</title>
        <authorList>
            <person name="Xiong Q."/>
            <person name="Wan A.T."/>
            <person name="Liu X."/>
            <person name="Fung C.S."/>
            <person name="Xiao X."/>
            <person name="Malainual N."/>
            <person name="Hou J."/>
            <person name="Wang L."/>
            <person name="Wang M."/>
            <person name="Yang K.Y."/>
            <person name="Cui Y."/>
            <person name="Leung E.L."/>
            <person name="Nong W."/>
            <person name="Shin S.K."/>
            <person name="Au S.W."/>
            <person name="Jeong K.Y."/>
            <person name="Chew F.T."/>
            <person name="Hui J.H."/>
            <person name="Leung T.F."/>
            <person name="Tungtrongchitr A."/>
            <person name="Zhong N."/>
            <person name="Liu Z."/>
            <person name="Tsui S.K."/>
        </authorList>
    </citation>
    <scope>NUCLEOTIDE SEQUENCE [LARGE SCALE GENOMIC DNA]</scope>
    <source>
        <strain evidence="1">Derp</strain>
    </source>
</reference>
<dbReference type="EMBL" id="NJHN03000107">
    <property type="protein sequence ID" value="KAH9414635.1"/>
    <property type="molecule type" value="Genomic_DNA"/>
</dbReference>
<keyword evidence="2" id="KW-1185">Reference proteome</keyword>